<accession>A0A151RQ37</accession>
<name>A0A151RQ37_CAJCA</name>
<evidence type="ECO:0000313" key="3">
    <source>
        <dbReference type="Proteomes" id="UP000075243"/>
    </source>
</evidence>
<organism evidence="2 3">
    <name type="scientific">Cajanus cajan</name>
    <name type="common">Pigeon pea</name>
    <name type="synonym">Cajanus indicus</name>
    <dbReference type="NCBI Taxonomy" id="3821"/>
    <lineage>
        <taxon>Eukaryota</taxon>
        <taxon>Viridiplantae</taxon>
        <taxon>Streptophyta</taxon>
        <taxon>Embryophyta</taxon>
        <taxon>Tracheophyta</taxon>
        <taxon>Spermatophyta</taxon>
        <taxon>Magnoliopsida</taxon>
        <taxon>eudicotyledons</taxon>
        <taxon>Gunneridae</taxon>
        <taxon>Pentapetalae</taxon>
        <taxon>rosids</taxon>
        <taxon>fabids</taxon>
        <taxon>Fabales</taxon>
        <taxon>Fabaceae</taxon>
        <taxon>Papilionoideae</taxon>
        <taxon>50 kb inversion clade</taxon>
        <taxon>NPAAA clade</taxon>
        <taxon>indigoferoid/millettioid clade</taxon>
        <taxon>Phaseoleae</taxon>
        <taxon>Cajanus</taxon>
    </lineage>
</organism>
<evidence type="ECO:0000259" key="1">
    <source>
        <dbReference type="Pfam" id="PF07727"/>
    </source>
</evidence>
<reference evidence="2" key="1">
    <citation type="journal article" date="2012" name="Nat. Biotechnol.">
        <title>Draft genome sequence of pigeonpea (Cajanus cajan), an orphan legume crop of resource-poor farmers.</title>
        <authorList>
            <person name="Varshney R.K."/>
            <person name="Chen W."/>
            <person name="Li Y."/>
            <person name="Bharti A.K."/>
            <person name="Saxena R.K."/>
            <person name="Schlueter J.A."/>
            <person name="Donoghue M.T."/>
            <person name="Azam S."/>
            <person name="Fan G."/>
            <person name="Whaley A.M."/>
            <person name="Farmer A.D."/>
            <person name="Sheridan J."/>
            <person name="Iwata A."/>
            <person name="Tuteja R."/>
            <person name="Penmetsa R.V."/>
            <person name="Wu W."/>
            <person name="Upadhyaya H.D."/>
            <person name="Yang S.P."/>
            <person name="Shah T."/>
            <person name="Saxena K.B."/>
            <person name="Michael T."/>
            <person name="McCombie W.R."/>
            <person name="Yang B."/>
            <person name="Zhang G."/>
            <person name="Yang H."/>
            <person name="Wang J."/>
            <person name="Spillane C."/>
            <person name="Cook D.R."/>
            <person name="May G.D."/>
            <person name="Xu X."/>
            <person name="Jackson S.A."/>
        </authorList>
    </citation>
    <scope>NUCLEOTIDE SEQUENCE [LARGE SCALE GENOMIC DNA]</scope>
</reference>
<keyword evidence="3" id="KW-1185">Reference proteome</keyword>
<dbReference type="Proteomes" id="UP000075243">
    <property type="component" value="Unassembled WGS sequence"/>
</dbReference>
<dbReference type="EMBL" id="KQ483618">
    <property type="protein sequence ID" value="KYP44668.1"/>
    <property type="molecule type" value="Genomic_DNA"/>
</dbReference>
<dbReference type="InterPro" id="IPR043502">
    <property type="entry name" value="DNA/RNA_pol_sf"/>
</dbReference>
<feature type="domain" description="Reverse transcriptase Ty1/copia-type" evidence="1">
    <location>
        <begin position="1"/>
        <end position="146"/>
    </location>
</feature>
<evidence type="ECO:0000313" key="2">
    <source>
        <dbReference type="EMBL" id="KYP44668.1"/>
    </source>
</evidence>
<proteinExistence type="predicted"/>
<protein>
    <submittedName>
        <fullName evidence="2">Retrovirus-related Pol polyprotein from transposon TNT 1-94</fullName>
    </submittedName>
</protein>
<dbReference type="SUPFAM" id="SSF56672">
    <property type="entry name" value="DNA/RNA polymerases"/>
    <property type="match status" value="1"/>
</dbReference>
<dbReference type="AlphaFoldDB" id="A0A151RQ37"/>
<dbReference type="Pfam" id="PF07727">
    <property type="entry name" value="RVT_2"/>
    <property type="match status" value="1"/>
</dbReference>
<dbReference type="STRING" id="3821.A0A151RQ37"/>
<sequence>MEQPPSFVDPLFPTHVCRLNKALYGLKQAPCAWFQRLSSFLMHSGFICSRADPSLFFFYRGRITLYLLVYVDDIILTGSDPPFLTQFIARLNAEFTIKYLGKLGYFLGLEITYTADGLFLGQAKYAHDLLSRAMMLEAKPISIPLAADFHLVSDGVAYSDPTQYRSFIDLDCHFINELVASGRLAVRHVPTSLQLTDIFTKALPRLLFELFRSKLRVGLNPTLSLTGGVKS</sequence>
<dbReference type="Gramene" id="C.cajan_35830.t">
    <property type="protein sequence ID" value="C.cajan_35830.t"/>
    <property type="gene ID" value="C.cajan_35830"/>
</dbReference>
<gene>
    <name evidence="2" type="ORF">KK1_033827</name>
</gene>
<dbReference type="InterPro" id="IPR013103">
    <property type="entry name" value="RVT_2"/>
</dbReference>